<dbReference type="PANTHER" id="PTHR45681:SF6">
    <property type="entry name" value="POLYKETIDE SYNTHASE 37"/>
    <property type="match status" value="1"/>
</dbReference>
<dbReference type="InterPro" id="IPR016035">
    <property type="entry name" value="Acyl_Trfase/lysoPLipase"/>
</dbReference>
<dbReference type="InterPro" id="IPR001227">
    <property type="entry name" value="Ac_transferase_dom_sf"/>
</dbReference>
<dbReference type="RefSeq" id="WP_077412977.1">
    <property type="nucleotide sequence ID" value="NZ_JBHRTS010000006.1"/>
</dbReference>
<evidence type="ECO:0000313" key="3">
    <source>
        <dbReference type="EMBL" id="MFC3195084.1"/>
    </source>
</evidence>
<evidence type="ECO:0000256" key="1">
    <source>
        <dbReference type="ARBA" id="ARBA00022679"/>
    </source>
</evidence>
<gene>
    <name evidence="3" type="ORF">ACFODZ_12600</name>
</gene>
<dbReference type="PANTHER" id="PTHR45681">
    <property type="entry name" value="POLYKETIDE SYNTHASE 44-RELATED"/>
    <property type="match status" value="1"/>
</dbReference>
<dbReference type="InterPro" id="IPR050444">
    <property type="entry name" value="Polyketide_Synthase"/>
</dbReference>
<sequence length="327" mass="36603">MSKPIVFMFSGQGSQYFNMGRELYEQHVRFRSWMNHCDELAYHYLGTSLLNEILRPEKNLGDPFDRLLFTNPAILCVEFSLSKVLMEQGIKPDIMVGYSLGEMAALVVSGAIGLEAGLKFCIESAQTLETDGVKGGMLSVLETQTTLKAYEHLFQKCWLSGHNFAGNSVYSGTADDIADLQSQLKKKGIVTQRLPIHYAFHSPLMDRHQSDILKMAKSLSFSEPSVPVFSAVNSSLITDLNEQHMWQILAKEVEFSQTIEMLLQKGDHVFMDLGPSGTLATFVKYIMTEEHQSVAIDTMNQFGRNLHSLDQAVSRSLKSQTMQTTPA</sequence>
<evidence type="ECO:0000313" key="4">
    <source>
        <dbReference type="Proteomes" id="UP001595533"/>
    </source>
</evidence>
<dbReference type="InterPro" id="IPR014043">
    <property type="entry name" value="Acyl_transferase_dom"/>
</dbReference>
<reference evidence="4" key="1">
    <citation type="journal article" date="2019" name="Int. J. Syst. Evol. Microbiol.">
        <title>The Global Catalogue of Microorganisms (GCM) 10K type strain sequencing project: providing services to taxonomists for standard genome sequencing and annotation.</title>
        <authorList>
            <consortium name="The Broad Institute Genomics Platform"/>
            <consortium name="The Broad Institute Genome Sequencing Center for Infectious Disease"/>
            <person name="Wu L."/>
            <person name="Ma J."/>
        </authorList>
    </citation>
    <scope>NUCLEOTIDE SEQUENCE [LARGE SCALE GENOMIC DNA]</scope>
    <source>
        <strain evidence="4">KCTC 42953</strain>
    </source>
</reference>
<dbReference type="SMART" id="SM00827">
    <property type="entry name" value="PKS_AT"/>
    <property type="match status" value="1"/>
</dbReference>
<dbReference type="Gene3D" id="3.40.366.10">
    <property type="entry name" value="Malonyl-Coenzyme A Acyl Carrier Protein, domain 2"/>
    <property type="match status" value="1"/>
</dbReference>
<dbReference type="SUPFAM" id="SSF52151">
    <property type="entry name" value="FabD/lysophospholipase-like"/>
    <property type="match status" value="1"/>
</dbReference>
<keyword evidence="1" id="KW-0808">Transferase</keyword>
<organism evidence="3 4">
    <name type="scientific">Marinicella sediminis</name>
    <dbReference type="NCBI Taxonomy" id="1792834"/>
    <lineage>
        <taxon>Bacteria</taxon>
        <taxon>Pseudomonadati</taxon>
        <taxon>Pseudomonadota</taxon>
        <taxon>Gammaproteobacteria</taxon>
        <taxon>Lysobacterales</taxon>
        <taxon>Marinicellaceae</taxon>
        <taxon>Marinicella</taxon>
    </lineage>
</organism>
<dbReference type="SUPFAM" id="SSF55048">
    <property type="entry name" value="Probable ACP-binding domain of malonyl-CoA ACP transacylase"/>
    <property type="match status" value="1"/>
</dbReference>
<dbReference type="InterPro" id="IPR016036">
    <property type="entry name" value="Malonyl_transacylase_ACP-bd"/>
</dbReference>
<feature type="domain" description="Malonyl-CoA:ACP transacylase (MAT)" evidence="2">
    <location>
        <begin position="8"/>
        <end position="313"/>
    </location>
</feature>
<dbReference type="EMBL" id="JBHRTS010000006">
    <property type="protein sequence ID" value="MFC3195084.1"/>
    <property type="molecule type" value="Genomic_DNA"/>
</dbReference>
<dbReference type="GO" id="GO:0016746">
    <property type="term" value="F:acyltransferase activity"/>
    <property type="evidence" value="ECO:0007669"/>
    <property type="project" value="UniProtKB-KW"/>
</dbReference>
<comment type="caution">
    <text evidence="3">The sequence shown here is derived from an EMBL/GenBank/DDBJ whole genome shotgun (WGS) entry which is preliminary data.</text>
</comment>
<dbReference type="Proteomes" id="UP001595533">
    <property type="component" value="Unassembled WGS sequence"/>
</dbReference>
<keyword evidence="4" id="KW-1185">Reference proteome</keyword>
<keyword evidence="3" id="KW-0012">Acyltransferase</keyword>
<accession>A0ABV7JAU7</accession>
<dbReference type="Pfam" id="PF00698">
    <property type="entry name" value="Acyl_transf_1"/>
    <property type="match status" value="1"/>
</dbReference>
<protein>
    <submittedName>
        <fullName evidence="3">Acyltransferase domain-containing protein</fullName>
    </submittedName>
</protein>
<proteinExistence type="predicted"/>
<evidence type="ECO:0000259" key="2">
    <source>
        <dbReference type="SMART" id="SM00827"/>
    </source>
</evidence>
<name>A0ABV7JAU7_9GAMM</name>